<dbReference type="Pfam" id="PF19855">
    <property type="entry name" value="DUF6330"/>
    <property type="match status" value="1"/>
</dbReference>
<evidence type="ECO:0000313" key="1">
    <source>
        <dbReference type="EMBL" id="RKF12338.1"/>
    </source>
</evidence>
<dbReference type="OrthoDB" id="7862048at2"/>
<reference evidence="1 2" key="1">
    <citation type="submission" date="2018-09" db="EMBL/GenBank/DDBJ databases">
        <title>Roseovarius spongiae sp. nov., isolated from a marine sponge.</title>
        <authorList>
            <person name="Zhuang L."/>
            <person name="Luo L."/>
        </authorList>
    </citation>
    <scope>NUCLEOTIDE SEQUENCE [LARGE SCALE GENOMIC DNA]</scope>
    <source>
        <strain evidence="1 2">HN-E21</strain>
    </source>
</reference>
<organism evidence="1 2">
    <name type="scientific">Roseovarius spongiae</name>
    <dbReference type="NCBI Taxonomy" id="2320272"/>
    <lineage>
        <taxon>Bacteria</taxon>
        <taxon>Pseudomonadati</taxon>
        <taxon>Pseudomonadota</taxon>
        <taxon>Alphaproteobacteria</taxon>
        <taxon>Rhodobacterales</taxon>
        <taxon>Roseobacteraceae</taxon>
        <taxon>Roseovarius</taxon>
    </lineage>
</organism>
<dbReference type="AlphaFoldDB" id="A0A3A8ASN5"/>
<dbReference type="RefSeq" id="WP_121169113.1">
    <property type="nucleotide sequence ID" value="NZ_RAPE01000009.1"/>
</dbReference>
<accession>A0A3A8ASN5</accession>
<evidence type="ECO:0000313" key="2">
    <source>
        <dbReference type="Proteomes" id="UP000281128"/>
    </source>
</evidence>
<comment type="caution">
    <text evidence="1">The sequence shown here is derived from an EMBL/GenBank/DDBJ whole genome shotgun (WGS) entry which is preliminary data.</text>
</comment>
<name>A0A3A8ASN5_9RHOB</name>
<dbReference type="EMBL" id="RAPE01000009">
    <property type="protein sequence ID" value="RKF12338.1"/>
    <property type="molecule type" value="Genomic_DNA"/>
</dbReference>
<proteinExistence type="predicted"/>
<protein>
    <submittedName>
        <fullName evidence="1">Uncharacterized protein</fullName>
    </submittedName>
</protein>
<keyword evidence="2" id="KW-1185">Reference proteome</keyword>
<dbReference type="InterPro" id="IPR046293">
    <property type="entry name" value="DUF6330"/>
</dbReference>
<dbReference type="Proteomes" id="UP000281128">
    <property type="component" value="Unassembled WGS sequence"/>
</dbReference>
<sequence length="90" mass="10333">MSRKEPKTLRLAGLRPFLPQTVPRTVCRFADRRELNDGRRKIITFKRGAYWWSPSEGAYPLSAALENITDQGGWIETIPNPNYRPKGLFG</sequence>
<gene>
    <name evidence="1" type="ORF">D6850_18555</name>
</gene>